<dbReference type="RefSeq" id="WP_078115489.1">
    <property type="nucleotide sequence ID" value="NZ_CP144906.1"/>
</dbReference>
<proteinExistence type="predicted"/>
<dbReference type="EMBL" id="MWMH01000003">
    <property type="protein sequence ID" value="OOP73361.1"/>
    <property type="molecule type" value="Genomic_DNA"/>
</dbReference>
<dbReference type="PANTHER" id="PTHR12993:SF11">
    <property type="entry name" value="N-ACETYLGLUCOSAMINYL-PHOSPHATIDYLINOSITOL DE-N-ACETYLASE"/>
    <property type="match status" value="1"/>
</dbReference>
<comment type="caution">
    <text evidence="1">The sequence shown here is derived from an EMBL/GenBank/DDBJ whole genome shotgun (WGS) entry which is preliminary data.</text>
</comment>
<dbReference type="GO" id="GO:0016811">
    <property type="term" value="F:hydrolase activity, acting on carbon-nitrogen (but not peptide) bonds, in linear amides"/>
    <property type="evidence" value="ECO:0007669"/>
    <property type="project" value="TreeGrafter"/>
</dbReference>
<gene>
    <name evidence="1" type="ORF">CBEIBR21_10050</name>
</gene>
<evidence type="ECO:0000313" key="1">
    <source>
        <dbReference type="EMBL" id="OOP73361.1"/>
    </source>
</evidence>
<organism evidence="1 2">
    <name type="scientific">Clostridium beijerinckii</name>
    <name type="common">Clostridium MP</name>
    <dbReference type="NCBI Taxonomy" id="1520"/>
    <lineage>
        <taxon>Bacteria</taxon>
        <taxon>Bacillati</taxon>
        <taxon>Bacillota</taxon>
        <taxon>Clostridia</taxon>
        <taxon>Eubacteriales</taxon>
        <taxon>Clostridiaceae</taxon>
        <taxon>Clostridium</taxon>
    </lineage>
</organism>
<sequence>MSNILVIAPHPDDETFGCGGTILKHIKSGDKVYWAIVTSMKEELGFSKEIISRRESEIASVAQEYKFEKVFKLGFPTTLLDKIPIKDLVKKLSKCIIESKCDTMYVPNYGDIHSDHRAVSEAAISCTKWFRHEKIKKVYAYETLSETEFGINNSIGTFNPNVFVNIEEFLEKKLSIISIFKSEVGEAPFPRSLDVVKGLSVFRGGTSGYKNAEAFMLLKERLD</sequence>
<dbReference type="SUPFAM" id="SSF102588">
    <property type="entry name" value="LmbE-like"/>
    <property type="match status" value="1"/>
</dbReference>
<dbReference type="Pfam" id="PF02585">
    <property type="entry name" value="PIG-L"/>
    <property type="match status" value="1"/>
</dbReference>
<accession>A0A1S9N7F8</accession>
<reference evidence="1 2" key="1">
    <citation type="submission" date="2017-02" db="EMBL/GenBank/DDBJ databases">
        <title>Genome sequence of Clostridium beijerinckii Br21.</title>
        <authorList>
            <person name="Fonseca B.C."/>
            <person name="Guazzaroni M.E."/>
            <person name="Riano-Pachon D.M."/>
            <person name="Reginatto V."/>
        </authorList>
    </citation>
    <scope>NUCLEOTIDE SEQUENCE [LARGE SCALE GENOMIC DNA]</scope>
    <source>
        <strain evidence="1 2">Br21</strain>
    </source>
</reference>
<dbReference type="Proteomes" id="UP000190959">
    <property type="component" value="Unassembled WGS sequence"/>
</dbReference>
<dbReference type="Gene3D" id="3.40.50.10320">
    <property type="entry name" value="LmbE-like"/>
    <property type="match status" value="1"/>
</dbReference>
<evidence type="ECO:0000313" key="2">
    <source>
        <dbReference type="Proteomes" id="UP000190959"/>
    </source>
</evidence>
<dbReference type="PANTHER" id="PTHR12993">
    <property type="entry name" value="N-ACETYLGLUCOSAMINYL-PHOSPHATIDYLINOSITOL DE-N-ACETYLASE-RELATED"/>
    <property type="match status" value="1"/>
</dbReference>
<dbReference type="InterPro" id="IPR024078">
    <property type="entry name" value="LmbE-like_dom_sf"/>
</dbReference>
<dbReference type="InterPro" id="IPR003737">
    <property type="entry name" value="GlcNAc_PI_deacetylase-related"/>
</dbReference>
<name>A0A1S9N7F8_CLOBE</name>
<protein>
    <submittedName>
        <fullName evidence="1">GlcNAc-PI de-N-acetylase</fullName>
    </submittedName>
</protein>
<dbReference type="AlphaFoldDB" id="A0A1S9N7F8"/>